<dbReference type="GO" id="GO:0005886">
    <property type="term" value="C:plasma membrane"/>
    <property type="evidence" value="ECO:0007669"/>
    <property type="project" value="TreeGrafter"/>
</dbReference>
<dbReference type="GO" id="GO:0004715">
    <property type="term" value="F:non-membrane spanning protein tyrosine kinase activity"/>
    <property type="evidence" value="ECO:0007669"/>
    <property type="project" value="UniProtKB-EC"/>
</dbReference>
<keyword evidence="9" id="KW-0175">Coiled coil</keyword>
<evidence type="ECO:0000313" key="13">
    <source>
        <dbReference type="Proteomes" id="UP000216446"/>
    </source>
</evidence>
<evidence type="ECO:0000256" key="8">
    <source>
        <dbReference type="ARBA" id="ARBA00051245"/>
    </source>
</evidence>
<dbReference type="InterPro" id="IPR027417">
    <property type="entry name" value="P-loop_NTPase"/>
</dbReference>
<keyword evidence="13" id="KW-1185">Reference proteome</keyword>
<gene>
    <name evidence="12" type="ORF">BSZ36_10880</name>
</gene>
<comment type="caution">
    <text evidence="12">The sequence shown here is derived from an EMBL/GenBank/DDBJ whole genome shotgun (WGS) entry which is preliminary data.</text>
</comment>
<dbReference type="NCBIfam" id="TIGR01007">
    <property type="entry name" value="eps_fam"/>
    <property type="match status" value="1"/>
</dbReference>
<evidence type="ECO:0000256" key="4">
    <source>
        <dbReference type="ARBA" id="ARBA00022741"/>
    </source>
</evidence>
<keyword evidence="5" id="KW-0418">Kinase</keyword>
<feature type="coiled-coil region" evidence="9">
    <location>
        <begin position="138"/>
        <end position="347"/>
    </location>
</feature>
<reference evidence="12 13" key="1">
    <citation type="submission" date="2016-11" db="EMBL/GenBank/DDBJ databases">
        <title>Study of marine rhodopsin-containing bacteria.</title>
        <authorList>
            <person name="Yoshizawa S."/>
            <person name="Kumagai Y."/>
            <person name="Kogure K."/>
        </authorList>
    </citation>
    <scope>NUCLEOTIDE SEQUENCE [LARGE SCALE GENOMIC DNA]</scope>
    <source>
        <strain evidence="12 13">SG-29</strain>
    </source>
</reference>
<evidence type="ECO:0000256" key="7">
    <source>
        <dbReference type="ARBA" id="ARBA00023137"/>
    </source>
</evidence>
<dbReference type="InterPro" id="IPR025669">
    <property type="entry name" value="AAA_dom"/>
</dbReference>
<feature type="domain" description="Tyrosine-protein kinase G-rich" evidence="11">
    <location>
        <begin position="320"/>
        <end position="394"/>
    </location>
</feature>
<feature type="domain" description="AAA" evidence="10">
    <location>
        <begin position="478"/>
        <end position="609"/>
    </location>
</feature>
<dbReference type="Pfam" id="PF13614">
    <property type="entry name" value="AAA_31"/>
    <property type="match status" value="1"/>
</dbReference>
<evidence type="ECO:0000259" key="11">
    <source>
        <dbReference type="Pfam" id="PF13807"/>
    </source>
</evidence>
<dbReference type="InterPro" id="IPR005702">
    <property type="entry name" value="Wzc-like_C"/>
</dbReference>
<dbReference type="EC" id="2.7.10.2" evidence="2"/>
<keyword evidence="4" id="KW-0547">Nucleotide-binding</keyword>
<dbReference type="Proteomes" id="UP000216446">
    <property type="component" value="Unassembled WGS sequence"/>
</dbReference>
<dbReference type="InterPro" id="IPR032807">
    <property type="entry name" value="GNVR"/>
</dbReference>
<evidence type="ECO:0000313" key="12">
    <source>
        <dbReference type="EMBL" id="OZC03440.1"/>
    </source>
</evidence>
<protein>
    <recommendedName>
        <fullName evidence="2">non-specific protein-tyrosine kinase</fullName>
        <ecNumber evidence="2">2.7.10.2</ecNumber>
    </recommendedName>
</protein>
<dbReference type="GO" id="GO:0005524">
    <property type="term" value="F:ATP binding"/>
    <property type="evidence" value="ECO:0007669"/>
    <property type="project" value="UniProtKB-KW"/>
</dbReference>
<dbReference type="SUPFAM" id="SSF52540">
    <property type="entry name" value="P-loop containing nucleoside triphosphate hydrolases"/>
    <property type="match status" value="1"/>
</dbReference>
<organism evidence="12 13">
    <name type="scientific">Rubricoccus marinus</name>
    <dbReference type="NCBI Taxonomy" id="716817"/>
    <lineage>
        <taxon>Bacteria</taxon>
        <taxon>Pseudomonadati</taxon>
        <taxon>Rhodothermota</taxon>
        <taxon>Rhodothermia</taxon>
        <taxon>Rhodothermales</taxon>
        <taxon>Rubricoccaceae</taxon>
        <taxon>Rubricoccus</taxon>
    </lineage>
</organism>
<dbReference type="AlphaFoldDB" id="A0A259U0G8"/>
<dbReference type="EMBL" id="MQWB01000001">
    <property type="protein sequence ID" value="OZC03440.1"/>
    <property type="molecule type" value="Genomic_DNA"/>
</dbReference>
<accession>A0A259U0G8</accession>
<proteinExistence type="inferred from homology"/>
<evidence type="ECO:0000256" key="3">
    <source>
        <dbReference type="ARBA" id="ARBA00022679"/>
    </source>
</evidence>
<keyword evidence="6" id="KW-0067">ATP-binding</keyword>
<keyword evidence="3" id="KW-0808">Transferase</keyword>
<sequence>MANELYLLQYAQDLADDAARALLVEAETAGGELPITQTNDGDLAPVETVANRVGNAIRVDGAQDGVEGIQISAVSQSPVEAARVANLYADLYVARTQSSSRSSVSASRSFLKRQVDSVAVELRAREEATEAYMNREGAVRLDQEASNLVGQLSQLEAERDQARVEVGIRSNQIATLRNQIESLEQNVETRLRATADRELSESQARVASLRAQLNQEYLSNPEFRNGGADVPARVLNAQREVATLERRIEQLSGQIAREAMAAGGVDGNTSGLSRIANLRDQLGQAQVELSGLRERINILNSRISEYQGDLDQVPAQTVDLARLIRDRESTEQLLRNLTAKLQEVSVRESAELGYAEVLRPAPVPSTPAAPNRTRIMMLGLAIGLGLGVVLAVGRDQLDQRIRRPIDLRDMGYPVLGVIPSIDRLIEDDFGGAETVRVQDRDVDTRLVTLLVPVAQASEAFRGLRTSIQFSRPDTVIQTILVTSGSPGEGKTTMSSNLAAVMAQSGRRTLLVDCDLRRSRAHKLFGLNREPGLTDLLSRGANGPASGAAIGAVEVADDLFVLPAGSHVPNPSEHLGSLALRQQLDQFKKEFDIIILDAPPVMAATDAVLLSTQVDASMLVAAAGKTKDYELEFAVTELTNVGAHIIGVVLNRFDITKEYAYRAQYRYQYGKKYTYGASST</sequence>
<dbReference type="InterPro" id="IPR050445">
    <property type="entry name" value="Bact_polysacc_biosynth/exp"/>
</dbReference>
<evidence type="ECO:0000256" key="1">
    <source>
        <dbReference type="ARBA" id="ARBA00007316"/>
    </source>
</evidence>
<evidence type="ECO:0000256" key="9">
    <source>
        <dbReference type="SAM" id="Coils"/>
    </source>
</evidence>
<dbReference type="Gene3D" id="3.40.50.300">
    <property type="entry name" value="P-loop containing nucleotide triphosphate hydrolases"/>
    <property type="match status" value="1"/>
</dbReference>
<evidence type="ECO:0000256" key="6">
    <source>
        <dbReference type="ARBA" id="ARBA00022840"/>
    </source>
</evidence>
<dbReference type="InParanoid" id="A0A259U0G8"/>
<comment type="catalytic activity">
    <reaction evidence="8">
        <text>L-tyrosyl-[protein] + ATP = O-phospho-L-tyrosyl-[protein] + ADP + H(+)</text>
        <dbReference type="Rhea" id="RHEA:10596"/>
        <dbReference type="Rhea" id="RHEA-COMP:10136"/>
        <dbReference type="Rhea" id="RHEA-COMP:20101"/>
        <dbReference type="ChEBI" id="CHEBI:15378"/>
        <dbReference type="ChEBI" id="CHEBI:30616"/>
        <dbReference type="ChEBI" id="CHEBI:46858"/>
        <dbReference type="ChEBI" id="CHEBI:61978"/>
        <dbReference type="ChEBI" id="CHEBI:456216"/>
        <dbReference type="EC" id="2.7.10.2"/>
    </reaction>
</comment>
<name>A0A259U0G8_9BACT</name>
<dbReference type="PANTHER" id="PTHR32309">
    <property type="entry name" value="TYROSINE-PROTEIN KINASE"/>
    <property type="match status" value="1"/>
</dbReference>
<dbReference type="FunCoup" id="A0A259U0G8">
    <property type="interactions" value="305"/>
</dbReference>
<dbReference type="PANTHER" id="PTHR32309:SF13">
    <property type="entry name" value="FERRIC ENTEROBACTIN TRANSPORT PROTEIN FEPE"/>
    <property type="match status" value="1"/>
</dbReference>
<dbReference type="CDD" id="cd05387">
    <property type="entry name" value="BY-kinase"/>
    <property type="match status" value="1"/>
</dbReference>
<dbReference type="Pfam" id="PF13807">
    <property type="entry name" value="GNVR"/>
    <property type="match status" value="1"/>
</dbReference>
<evidence type="ECO:0000256" key="2">
    <source>
        <dbReference type="ARBA" id="ARBA00011903"/>
    </source>
</evidence>
<comment type="similarity">
    <text evidence="1">Belongs to the CpsD/CapB family.</text>
</comment>
<evidence type="ECO:0000259" key="10">
    <source>
        <dbReference type="Pfam" id="PF13614"/>
    </source>
</evidence>
<keyword evidence="7" id="KW-0829">Tyrosine-protein kinase</keyword>
<evidence type="ECO:0000256" key="5">
    <source>
        <dbReference type="ARBA" id="ARBA00022777"/>
    </source>
</evidence>
<dbReference type="Gene3D" id="1.20.5.340">
    <property type="match status" value="1"/>
</dbReference>